<dbReference type="InterPro" id="IPR007969">
    <property type="entry name" value="DUF732"/>
</dbReference>
<comment type="caution">
    <text evidence="3">The sequence shown here is derived from an EMBL/GenBank/DDBJ whole genome shotgun (WGS) entry which is preliminary data.</text>
</comment>
<dbReference type="Pfam" id="PF05305">
    <property type="entry name" value="DUF732"/>
    <property type="match status" value="1"/>
</dbReference>
<evidence type="ECO:0000313" key="2">
    <source>
        <dbReference type="EMBL" id="NDJ88426.1"/>
    </source>
</evidence>
<dbReference type="EMBL" id="JAACYR010000010">
    <property type="protein sequence ID" value="NDJ88426.1"/>
    <property type="molecule type" value="Genomic_DNA"/>
</dbReference>
<reference evidence="2 5" key="2">
    <citation type="submission" date="2020-01" db="EMBL/GenBank/DDBJ databases">
        <authorList>
            <person name="Sanchez-Estrada R."/>
            <person name="Gonzalez-Y-Merchand J.A."/>
            <person name="Rivera-Gutierrez S."/>
        </authorList>
    </citation>
    <scope>NUCLEOTIDE SEQUENCE [LARGE SCALE GENOMIC DNA]</scope>
    <source>
        <strain evidence="2 5">CST 7247</strain>
    </source>
</reference>
<evidence type="ECO:0000259" key="1">
    <source>
        <dbReference type="Pfam" id="PF05305"/>
    </source>
</evidence>
<dbReference type="AlphaFoldDB" id="A0A1X0DX10"/>
<proteinExistence type="predicted"/>
<reference evidence="3 4" key="1">
    <citation type="submission" date="2017-02" db="EMBL/GenBank/DDBJ databases">
        <title>The new phylogeny of genus Mycobacterium.</title>
        <authorList>
            <person name="Tortoli E."/>
            <person name="Trovato A."/>
            <person name="Cirillo D.M."/>
        </authorList>
    </citation>
    <scope>NUCLEOTIDE SEQUENCE [LARGE SCALE GENOMIC DNA]</scope>
    <source>
        <strain evidence="3 4">DSM 45093</strain>
    </source>
</reference>
<sequence>MVAAGLCLAGVWAPAGVADVEWDKKMAFLIQVTARPGYNFPNSEAALAYGEALCEKIASGRPYPVMIGEVQNDFNTTDDYQASYLIDRAANELCPEQIWQLRRSAAHYRPAPVGP</sequence>
<evidence type="ECO:0000313" key="3">
    <source>
        <dbReference type="EMBL" id="ORA76841.1"/>
    </source>
</evidence>
<accession>A0A1X0DX10</accession>
<protein>
    <submittedName>
        <fullName evidence="2">DUF732 domain-containing protein</fullName>
    </submittedName>
</protein>
<feature type="domain" description="DUF732" evidence="1">
    <location>
        <begin position="27"/>
        <end position="96"/>
    </location>
</feature>
<organism evidence="3 4">
    <name type="scientific">Mycolicibacter kumamotonensis</name>
    <dbReference type="NCBI Taxonomy" id="354243"/>
    <lineage>
        <taxon>Bacteria</taxon>
        <taxon>Bacillati</taxon>
        <taxon>Actinomycetota</taxon>
        <taxon>Actinomycetes</taxon>
        <taxon>Mycobacteriales</taxon>
        <taxon>Mycobacteriaceae</taxon>
        <taxon>Mycolicibacter</taxon>
    </lineage>
</organism>
<dbReference type="Proteomes" id="UP000466523">
    <property type="component" value="Unassembled WGS sequence"/>
</dbReference>
<evidence type="ECO:0000313" key="5">
    <source>
        <dbReference type="Proteomes" id="UP000466523"/>
    </source>
</evidence>
<evidence type="ECO:0000313" key="4">
    <source>
        <dbReference type="Proteomes" id="UP000192713"/>
    </source>
</evidence>
<dbReference type="OrthoDB" id="4729208at2"/>
<gene>
    <name evidence="3" type="ORF">BST28_19950</name>
    <name evidence="2" type="ORF">GWR20_04525</name>
</gene>
<dbReference type="Proteomes" id="UP000192713">
    <property type="component" value="Unassembled WGS sequence"/>
</dbReference>
<name>A0A1X0DX10_9MYCO</name>
<dbReference type="EMBL" id="MVHU01000041">
    <property type="protein sequence ID" value="ORA76841.1"/>
    <property type="molecule type" value="Genomic_DNA"/>
</dbReference>